<proteinExistence type="predicted"/>
<accession>A0A163F2M8</accession>
<dbReference type="STRING" id="5454.A0A163F2M8"/>
<dbReference type="EMBL" id="JYNV01000176">
    <property type="protein sequence ID" value="KZM24103.1"/>
    <property type="molecule type" value="Genomic_DNA"/>
</dbReference>
<dbReference type="InterPro" id="IPR005197">
    <property type="entry name" value="Glyco_hydro_71"/>
</dbReference>
<dbReference type="Pfam" id="PF03659">
    <property type="entry name" value="Glyco_hydro_71"/>
    <property type="match status" value="1"/>
</dbReference>
<dbReference type="Gene3D" id="3.20.20.80">
    <property type="entry name" value="Glycosidases"/>
    <property type="match status" value="1"/>
</dbReference>
<feature type="signal peptide" evidence="1">
    <location>
        <begin position="1"/>
        <end position="20"/>
    </location>
</feature>
<dbReference type="AlphaFoldDB" id="A0A163F2M8"/>
<protein>
    <recommendedName>
        <fullName evidence="4">Hydrolase</fullName>
    </recommendedName>
</protein>
<sequence>MLLLCTLFFAVANLLRFAAAQRVFAHVIVGNNGAYNKDKWISDIRLAQAAGIDGFVLNMGTPWRGTIETQVSLAFQASNEVANEFKLLFAFDYEGGAQGAWPAADVKTVLSAYIENYSYAKHPYTRFQNTGKAIVSTFEGSNNVGDWASIKSQFSSRGIYFIPEYTSRDPNWHRNYLNTIDGVFSWNMWPNGPNDMPTDPATDPDVAWKGVNGQYMMGVSPWFFTDLPQYGKRRLWRGDDLWHQRWEHVYDIKPQFVQIVTWNDFGESHYVGPIFDAGIPDAPEGSAKWYVNNMPHDGWRALLPHYIATYKNGGVEPAVTTEKLSYWYRVYPAAANPNGVVCNAPWQTTFSPATCLQDKVFFTALIKSLPAQISVQIGSNSPTTFQATKQGLNHLSQNVNGQTGAVMVKIIRNGATVIQGSGRQIMSNPGSSPNNYNAFVGSA</sequence>
<dbReference type="CDD" id="cd11577">
    <property type="entry name" value="GH71"/>
    <property type="match status" value="1"/>
</dbReference>
<name>A0A163F2M8_DIDRA</name>
<evidence type="ECO:0000313" key="3">
    <source>
        <dbReference type="Proteomes" id="UP000076837"/>
    </source>
</evidence>
<dbReference type="Proteomes" id="UP000076837">
    <property type="component" value="Unassembled WGS sequence"/>
</dbReference>
<gene>
    <name evidence="2" type="ORF">ST47_g4764</name>
</gene>
<comment type="caution">
    <text evidence="2">The sequence shown here is derived from an EMBL/GenBank/DDBJ whole genome shotgun (WGS) entry which is preliminary data.</text>
</comment>
<reference evidence="2 3" key="1">
    <citation type="journal article" date="2016" name="Sci. Rep.">
        <title>Draft genome sequencing and secretome analysis of fungal phytopathogen Ascochyta rabiei provides insight into the necrotrophic effector repertoire.</title>
        <authorList>
            <person name="Verma S."/>
            <person name="Gazara R.K."/>
            <person name="Nizam S."/>
            <person name="Parween S."/>
            <person name="Chattopadhyay D."/>
            <person name="Verma P.K."/>
        </authorList>
    </citation>
    <scope>NUCLEOTIDE SEQUENCE [LARGE SCALE GENOMIC DNA]</scope>
    <source>
        <strain evidence="2 3">ArDII</strain>
    </source>
</reference>
<evidence type="ECO:0000313" key="2">
    <source>
        <dbReference type="EMBL" id="KZM24103.1"/>
    </source>
</evidence>
<feature type="chain" id="PRO_5007842632" description="Hydrolase" evidence="1">
    <location>
        <begin position="21"/>
        <end position="443"/>
    </location>
</feature>
<dbReference type="GO" id="GO:0051118">
    <property type="term" value="F:glucan endo-1,3-alpha-glucosidase activity"/>
    <property type="evidence" value="ECO:0007669"/>
    <property type="project" value="InterPro"/>
</dbReference>
<keyword evidence="1" id="KW-0732">Signal</keyword>
<organism evidence="2 3">
    <name type="scientific">Didymella rabiei</name>
    <name type="common">Chickpea ascochyta blight fungus</name>
    <name type="synonym">Mycosphaerella rabiei</name>
    <dbReference type="NCBI Taxonomy" id="5454"/>
    <lineage>
        <taxon>Eukaryota</taxon>
        <taxon>Fungi</taxon>
        <taxon>Dikarya</taxon>
        <taxon>Ascomycota</taxon>
        <taxon>Pezizomycotina</taxon>
        <taxon>Dothideomycetes</taxon>
        <taxon>Pleosporomycetidae</taxon>
        <taxon>Pleosporales</taxon>
        <taxon>Pleosporineae</taxon>
        <taxon>Didymellaceae</taxon>
        <taxon>Ascochyta</taxon>
    </lineage>
</organism>
<evidence type="ECO:0000256" key="1">
    <source>
        <dbReference type="SAM" id="SignalP"/>
    </source>
</evidence>
<keyword evidence="3" id="KW-1185">Reference proteome</keyword>
<evidence type="ECO:0008006" key="4">
    <source>
        <dbReference type="Google" id="ProtNLM"/>
    </source>
</evidence>